<feature type="compositionally biased region" description="Basic residues" evidence="6">
    <location>
        <begin position="54"/>
        <end position="66"/>
    </location>
</feature>
<dbReference type="InterPro" id="IPR038380">
    <property type="entry name" value="Ribosomal_bS21_sf"/>
</dbReference>
<reference evidence="7" key="2">
    <citation type="journal article" date="2021" name="PeerJ">
        <title>Extensive microbial diversity within the chicken gut microbiome revealed by metagenomics and culture.</title>
        <authorList>
            <person name="Gilroy R."/>
            <person name="Ravi A."/>
            <person name="Getino M."/>
            <person name="Pursley I."/>
            <person name="Horton D.L."/>
            <person name="Alikhan N.F."/>
            <person name="Baker D."/>
            <person name="Gharbi K."/>
            <person name="Hall N."/>
            <person name="Watson M."/>
            <person name="Adriaenssens E.M."/>
            <person name="Foster-Nyarko E."/>
            <person name="Jarju S."/>
            <person name="Secka A."/>
            <person name="Antonio M."/>
            <person name="Oren A."/>
            <person name="Chaudhuri R.R."/>
            <person name="La Ragione R."/>
            <person name="Hildebrand F."/>
            <person name="Pallen M.J."/>
        </authorList>
    </citation>
    <scope>NUCLEOTIDE SEQUENCE</scope>
    <source>
        <strain evidence="7">CHK193-30670</strain>
    </source>
</reference>
<dbReference type="AlphaFoldDB" id="A0A9D1LID7"/>
<dbReference type="NCBIfam" id="TIGR00030">
    <property type="entry name" value="S21p"/>
    <property type="match status" value="1"/>
</dbReference>
<dbReference type="GO" id="GO:0003735">
    <property type="term" value="F:structural constituent of ribosome"/>
    <property type="evidence" value="ECO:0007669"/>
    <property type="project" value="InterPro"/>
</dbReference>
<dbReference type="GO" id="GO:0005840">
    <property type="term" value="C:ribosome"/>
    <property type="evidence" value="ECO:0007669"/>
    <property type="project" value="UniProtKB-KW"/>
</dbReference>
<dbReference type="GO" id="GO:1990904">
    <property type="term" value="C:ribonucleoprotein complex"/>
    <property type="evidence" value="ECO:0007669"/>
    <property type="project" value="UniProtKB-KW"/>
</dbReference>
<sequence length="66" mass="7450">MITVKVKNGNVDGALKKFKQRVAKSGLPSEVKKKQAFDKPGVQRRNAKKEAIKNSRKAAKRERRDS</sequence>
<dbReference type="Gene3D" id="1.20.5.1150">
    <property type="entry name" value="Ribosomal protein S8"/>
    <property type="match status" value="1"/>
</dbReference>
<dbReference type="InterPro" id="IPR001911">
    <property type="entry name" value="Ribosomal_bS21"/>
</dbReference>
<evidence type="ECO:0000256" key="6">
    <source>
        <dbReference type="SAM" id="MobiDB-lite"/>
    </source>
</evidence>
<dbReference type="GO" id="GO:0006412">
    <property type="term" value="P:translation"/>
    <property type="evidence" value="ECO:0007669"/>
    <property type="project" value="UniProtKB-UniRule"/>
</dbReference>
<dbReference type="Proteomes" id="UP000824074">
    <property type="component" value="Unassembled WGS sequence"/>
</dbReference>
<evidence type="ECO:0000256" key="4">
    <source>
        <dbReference type="ARBA" id="ARBA00035135"/>
    </source>
</evidence>
<name>A0A9D1LID7_9FIRM</name>
<proteinExistence type="inferred from homology"/>
<keyword evidence="3 5" id="KW-0687">Ribonucleoprotein</keyword>
<evidence type="ECO:0000313" key="7">
    <source>
        <dbReference type="EMBL" id="HIU40690.1"/>
    </source>
</evidence>
<evidence type="ECO:0000256" key="2">
    <source>
        <dbReference type="ARBA" id="ARBA00022980"/>
    </source>
</evidence>
<organism evidence="7 8">
    <name type="scientific">Candidatus Aphodocola excrementigallinarum</name>
    <dbReference type="NCBI Taxonomy" id="2840670"/>
    <lineage>
        <taxon>Bacteria</taxon>
        <taxon>Bacillati</taxon>
        <taxon>Bacillota</taxon>
        <taxon>Bacilli</taxon>
        <taxon>Candidatus Aphodocola</taxon>
    </lineage>
</organism>
<keyword evidence="2 5" id="KW-0689">Ribosomal protein</keyword>
<accession>A0A9D1LID7</accession>
<dbReference type="Pfam" id="PF01165">
    <property type="entry name" value="Ribosomal_S21"/>
    <property type="match status" value="1"/>
</dbReference>
<evidence type="ECO:0000313" key="8">
    <source>
        <dbReference type="Proteomes" id="UP000824074"/>
    </source>
</evidence>
<comment type="caution">
    <text evidence="7">The sequence shown here is derived from an EMBL/GenBank/DDBJ whole genome shotgun (WGS) entry which is preliminary data.</text>
</comment>
<protein>
    <recommendedName>
        <fullName evidence="4 5">Small ribosomal subunit protein bS21</fullName>
    </recommendedName>
</protein>
<reference evidence="7" key="1">
    <citation type="submission" date="2020-10" db="EMBL/GenBank/DDBJ databases">
        <authorList>
            <person name="Gilroy R."/>
        </authorList>
    </citation>
    <scope>NUCLEOTIDE SEQUENCE</scope>
    <source>
        <strain evidence="7">CHK193-30670</strain>
    </source>
</reference>
<evidence type="ECO:0000256" key="3">
    <source>
        <dbReference type="ARBA" id="ARBA00023274"/>
    </source>
</evidence>
<gene>
    <name evidence="5 7" type="primary">rpsU</name>
    <name evidence="7" type="ORF">IAB68_05265</name>
</gene>
<dbReference type="EMBL" id="DVMT01000053">
    <property type="protein sequence ID" value="HIU40690.1"/>
    <property type="molecule type" value="Genomic_DNA"/>
</dbReference>
<evidence type="ECO:0000256" key="1">
    <source>
        <dbReference type="ARBA" id="ARBA00006640"/>
    </source>
</evidence>
<feature type="region of interest" description="Disordered" evidence="6">
    <location>
        <begin position="22"/>
        <end position="66"/>
    </location>
</feature>
<evidence type="ECO:0000256" key="5">
    <source>
        <dbReference type="HAMAP-Rule" id="MF_00358"/>
    </source>
</evidence>
<dbReference type="HAMAP" id="MF_00358">
    <property type="entry name" value="Ribosomal_bS21"/>
    <property type="match status" value="1"/>
</dbReference>
<comment type="similarity">
    <text evidence="1 5">Belongs to the bacterial ribosomal protein bS21 family.</text>
</comment>